<sequence length="100" mass="10387">MRTIQSRHVTSPGTAELGSHLGEHLIGEAVVFLAGPGRAKPERETRGHPPVGPPPAGGTMRDRCKKDWAADEGGDLGGPISGCLGWLWDVECHLAGGKGA</sequence>
<dbReference type="Proteomes" id="UP001345963">
    <property type="component" value="Unassembled WGS sequence"/>
</dbReference>
<evidence type="ECO:0000256" key="1">
    <source>
        <dbReference type="SAM" id="MobiDB-lite"/>
    </source>
</evidence>
<evidence type="ECO:0000313" key="2">
    <source>
        <dbReference type="EMBL" id="MED6236952.1"/>
    </source>
</evidence>
<feature type="region of interest" description="Disordered" evidence="1">
    <location>
        <begin position="38"/>
        <end position="71"/>
    </location>
</feature>
<feature type="region of interest" description="Disordered" evidence="1">
    <location>
        <begin position="1"/>
        <end position="20"/>
    </location>
</feature>
<gene>
    <name evidence="2" type="ORF">ATANTOWER_016728</name>
</gene>
<reference evidence="2 3" key="1">
    <citation type="submission" date="2021-07" db="EMBL/GenBank/DDBJ databases">
        <authorList>
            <person name="Palmer J.M."/>
        </authorList>
    </citation>
    <scope>NUCLEOTIDE SEQUENCE [LARGE SCALE GENOMIC DNA]</scope>
    <source>
        <strain evidence="2 3">AT_MEX2019</strain>
        <tissue evidence="2">Muscle</tissue>
    </source>
</reference>
<accession>A0ABU7AG24</accession>
<comment type="caution">
    <text evidence="2">The sequence shown here is derived from an EMBL/GenBank/DDBJ whole genome shotgun (WGS) entry which is preliminary data.</text>
</comment>
<proteinExistence type="predicted"/>
<feature type="compositionally biased region" description="Basic and acidic residues" evidence="1">
    <location>
        <begin position="60"/>
        <end position="69"/>
    </location>
</feature>
<keyword evidence="3" id="KW-1185">Reference proteome</keyword>
<evidence type="ECO:0000313" key="3">
    <source>
        <dbReference type="Proteomes" id="UP001345963"/>
    </source>
</evidence>
<dbReference type="EMBL" id="JAHUTI010013292">
    <property type="protein sequence ID" value="MED6236952.1"/>
    <property type="molecule type" value="Genomic_DNA"/>
</dbReference>
<feature type="compositionally biased region" description="Polar residues" evidence="1">
    <location>
        <begin position="1"/>
        <end position="13"/>
    </location>
</feature>
<protein>
    <submittedName>
        <fullName evidence="2">Uncharacterized protein</fullName>
    </submittedName>
</protein>
<organism evidence="2 3">
    <name type="scientific">Ataeniobius toweri</name>
    <dbReference type="NCBI Taxonomy" id="208326"/>
    <lineage>
        <taxon>Eukaryota</taxon>
        <taxon>Metazoa</taxon>
        <taxon>Chordata</taxon>
        <taxon>Craniata</taxon>
        <taxon>Vertebrata</taxon>
        <taxon>Euteleostomi</taxon>
        <taxon>Actinopterygii</taxon>
        <taxon>Neopterygii</taxon>
        <taxon>Teleostei</taxon>
        <taxon>Neoteleostei</taxon>
        <taxon>Acanthomorphata</taxon>
        <taxon>Ovalentaria</taxon>
        <taxon>Atherinomorphae</taxon>
        <taxon>Cyprinodontiformes</taxon>
        <taxon>Goodeidae</taxon>
        <taxon>Ataeniobius</taxon>
    </lineage>
</organism>
<name>A0ABU7AG24_9TELE</name>